<evidence type="ECO:0000313" key="3">
    <source>
        <dbReference type="Proteomes" id="UP000292345"/>
    </source>
</evidence>
<evidence type="ECO:0000256" key="1">
    <source>
        <dbReference type="SAM" id="Coils"/>
    </source>
</evidence>
<organism evidence="2 3">
    <name type="scientific">Pseudoalteromonas rubra</name>
    <dbReference type="NCBI Taxonomy" id="43658"/>
    <lineage>
        <taxon>Bacteria</taxon>
        <taxon>Pseudomonadati</taxon>
        <taxon>Pseudomonadota</taxon>
        <taxon>Gammaproteobacteria</taxon>
        <taxon>Alteromonadales</taxon>
        <taxon>Pseudoalteromonadaceae</taxon>
        <taxon>Pseudoalteromonas</taxon>
    </lineage>
</organism>
<dbReference type="Proteomes" id="UP000292345">
    <property type="component" value="Unassembled WGS sequence"/>
</dbReference>
<name>A0A4V2E1P6_9GAMM</name>
<feature type="coiled-coil region" evidence="1">
    <location>
        <begin position="153"/>
        <end position="184"/>
    </location>
</feature>
<accession>A0A4V2E1P6</accession>
<dbReference type="AlphaFoldDB" id="A0A4V2E1P6"/>
<comment type="caution">
    <text evidence="2">The sequence shown here is derived from an EMBL/GenBank/DDBJ whole genome shotgun (WGS) entry which is preliminary data.</text>
</comment>
<reference evidence="2 3" key="1">
    <citation type="submission" date="2018-01" db="EMBL/GenBank/DDBJ databases">
        <title>Co-occurrence of chitin degradation, pigmentation and bioactivity in marine Pseudoalteromonas.</title>
        <authorList>
            <person name="Paulsen S."/>
            <person name="Gram L."/>
            <person name="Machado H."/>
        </authorList>
    </citation>
    <scope>NUCLEOTIDE SEQUENCE [LARGE SCALE GENOMIC DNA]</scope>
    <source>
        <strain evidence="2 3">S1946</strain>
    </source>
</reference>
<evidence type="ECO:0000313" key="2">
    <source>
        <dbReference type="EMBL" id="RZM74762.1"/>
    </source>
</evidence>
<dbReference type="EMBL" id="PPUZ01000062">
    <property type="protein sequence ID" value="RZM74762.1"/>
    <property type="molecule type" value="Genomic_DNA"/>
</dbReference>
<gene>
    <name evidence="2" type="ORF">C3B51_19355</name>
</gene>
<dbReference type="RefSeq" id="WP_130246088.1">
    <property type="nucleotide sequence ID" value="NZ_PPUZ01000062.1"/>
</dbReference>
<proteinExistence type="predicted"/>
<keyword evidence="1" id="KW-0175">Coiled coil</keyword>
<protein>
    <submittedName>
        <fullName evidence="2">Uncharacterized protein</fullName>
    </submittedName>
</protein>
<sequence>MKINTTPPQSAFSANQYAAHNAAQLDKQAHFTQQLNDAMGAAGRSQPDNEVAVSVGVDYQSISEQASNYYQIARDNAYKRVDSSQPEKQQQIQFYQETMSEIMEMPIEVKVEPHEVNEALLFNNLGIDFLAYKELKVRIEMLDLTEQEITDDKSLETHEKDKLKDKINELKAKLEAAIDELLGDSQDKPLEADAIGTPSDVFSLYQTP</sequence>